<evidence type="ECO:0000256" key="4">
    <source>
        <dbReference type="ARBA" id="ARBA00023136"/>
    </source>
</evidence>
<keyword evidence="9" id="KW-1185">Reference proteome</keyword>
<dbReference type="STRING" id="6689.A0A3R7MLW4"/>
<keyword evidence="3 5" id="KW-1133">Transmembrane helix</keyword>
<protein>
    <submittedName>
        <fullName evidence="8">Putative GABA-gated ion channel GRD isoform X2</fullName>
    </submittedName>
</protein>
<dbReference type="GO" id="GO:0005230">
    <property type="term" value="F:extracellular ligand-gated monoatomic ion channel activity"/>
    <property type="evidence" value="ECO:0007669"/>
    <property type="project" value="InterPro"/>
</dbReference>
<keyword evidence="5" id="KW-0813">Transport</keyword>
<gene>
    <name evidence="8" type="ORF">C7M84_000926</name>
</gene>
<evidence type="ECO:0000256" key="1">
    <source>
        <dbReference type="ARBA" id="ARBA00004141"/>
    </source>
</evidence>
<comment type="similarity">
    <text evidence="5">Belongs to the ligand-gated ion channel (TC 1.A.9) family.</text>
</comment>
<evidence type="ECO:0000259" key="6">
    <source>
        <dbReference type="Pfam" id="PF02931"/>
    </source>
</evidence>
<dbReference type="InterPro" id="IPR036719">
    <property type="entry name" value="Neuro-gated_channel_TM_sf"/>
</dbReference>
<comment type="subcellular location">
    <subcellularLocation>
        <location evidence="1">Membrane</location>
        <topology evidence="1">Multi-pass membrane protein</topology>
    </subcellularLocation>
</comment>
<dbReference type="SUPFAM" id="SSF90112">
    <property type="entry name" value="Neurotransmitter-gated ion-channel transmembrane pore"/>
    <property type="match status" value="1"/>
</dbReference>
<keyword evidence="4 5" id="KW-0472">Membrane</keyword>
<dbReference type="AlphaFoldDB" id="A0A3R7MLW4"/>
<name>A0A3R7MLW4_PENVA</name>
<dbReference type="InterPro" id="IPR018000">
    <property type="entry name" value="Neurotransmitter_ion_chnl_CS"/>
</dbReference>
<dbReference type="InterPro" id="IPR038050">
    <property type="entry name" value="Neuro_actylchol_rec"/>
</dbReference>
<dbReference type="PRINTS" id="PR00252">
    <property type="entry name" value="NRIONCHANNEL"/>
</dbReference>
<comment type="caution">
    <text evidence="8">The sequence shown here is derived from an EMBL/GenBank/DDBJ whole genome shotgun (WGS) entry which is preliminary data.</text>
</comment>
<dbReference type="GO" id="GO:0004888">
    <property type="term" value="F:transmembrane signaling receptor activity"/>
    <property type="evidence" value="ECO:0007669"/>
    <property type="project" value="InterPro"/>
</dbReference>
<dbReference type="Gene3D" id="2.70.170.10">
    <property type="entry name" value="Neurotransmitter-gated ion-channel ligand-binding domain"/>
    <property type="match status" value="1"/>
</dbReference>
<evidence type="ECO:0000259" key="7">
    <source>
        <dbReference type="Pfam" id="PF02932"/>
    </source>
</evidence>
<reference evidence="8 9" key="2">
    <citation type="submission" date="2019-01" db="EMBL/GenBank/DDBJ databases">
        <title>The decoding of complex shrimp genome reveals the adaptation for benthos swimmer, frequently molting mechanism and breeding impact on genome.</title>
        <authorList>
            <person name="Sun Y."/>
            <person name="Gao Y."/>
            <person name="Yu Y."/>
        </authorList>
    </citation>
    <scope>NUCLEOTIDE SEQUENCE [LARGE SCALE GENOMIC DNA]</scope>
    <source>
        <tissue evidence="8">Muscle</tissue>
    </source>
</reference>
<feature type="domain" description="Neurotransmitter-gated ion-channel ligand-binding" evidence="6">
    <location>
        <begin position="2"/>
        <end position="88"/>
    </location>
</feature>
<dbReference type="GO" id="GO:0016020">
    <property type="term" value="C:membrane"/>
    <property type="evidence" value="ECO:0007669"/>
    <property type="project" value="UniProtKB-SubCell"/>
</dbReference>
<dbReference type="SUPFAM" id="SSF63712">
    <property type="entry name" value="Nicotinic receptor ligand binding domain-like"/>
    <property type="match status" value="1"/>
</dbReference>
<dbReference type="Pfam" id="PF02931">
    <property type="entry name" value="Neur_chan_LBD"/>
    <property type="match status" value="1"/>
</dbReference>
<dbReference type="PANTHER" id="PTHR18945">
    <property type="entry name" value="NEUROTRANSMITTER GATED ION CHANNEL"/>
    <property type="match status" value="1"/>
</dbReference>
<dbReference type="PROSITE" id="PS00236">
    <property type="entry name" value="NEUROTR_ION_CHANNEL"/>
    <property type="match status" value="1"/>
</dbReference>
<dbReference type="InterPro" id="IPR036734">
    <property type="entry name" value="Neur_chan_lig-bd_sf"/>
</dbReference>
<evidence type="ECO:0000313" key="8">
    <source>
        <dbReference type="EMBL" id="ROT80347.1"/>
    </source>
</evidence>
<organism evidence="8 9">
    <name type="scientific">Penaeus vannamei</name>
    <name type="common">Whiteleg shrimp</name>
    <name type="synonym">Litopenaeus vannamei</name>
    <dbReference type="NCBI Taxonomy" id="6689"/>
    <lineage>
        <taxon>Eukaryota</taxon>
        <taxon>Metazoa</taxon>
        <taxon>Ecdysozoa</taxon>
        <taxon>Arthropoda</taxon>
        <taxon>Crustacea</taxon>
        <taxon>Multicrustacea</taxon>
        <taxon>Malacostraca</taxon>
        <taxon>Eumalacostraca</taxon>
        <taxon>Eucarida</taxon>
        <taxon>Decapoda</taxon>
        <taxon>Dendrobranchiata</taxon>
        <taxon>Penaeoidea</taxon>
        <taxon>Penaeidae</taxon>
        <taxon>Penaeus</taxon>
    </lineage>
</organism>
<dbReference type="Gene3D" id="1.20.58.390">
    <property type="entry name" value="Neurotransmitter-gated ion-channel transmembrane domain"/>
    <property type="match status" value="1"/>
</dbReference>
<feature type="domain" description="Neurotransmitter-gated ion-channel transmembrane" evidence="7">
    <location>
        <begin position="95"/>
        <end position="124"/>
    </location>
</feature>
<comment type="caution">
    <text evidence="5">Lacks conserved residue(s) required for the propagation of feature annotation.</text>
</comment>
<keyword evidence="5" id="KW-0407">Ion channel</keyword>
<dbReference type="Proteomes" id="UP000283509">
    <property type="component" value="Unassembled WGS sequence"/>
</dbReference>
<dbReference type="Pfam" id="PF02932">
    <property type="entry name" value="Neur_chan_memb"/>
    <property type="match status" value="1"/>
</dbReference>
<dbReference type="EMBL" id="QCYY01001128">
    <property type="protein sequence ID" value="ROT80347.1"/>
    <property type="molecule type" value="Genomic_DNA"/>
</dbReference>
<evidence type="ECO:0000313" key="9">
    <source>
        <dbReference type="Proteomes" id="UP000283509"/>
    </source>
</evidence>
<sequence>MTINAICPMNLHDFPMDTQHCPLRLGSFAYTTRDVLYKWNRARQVVIAPDLMLSQFDLIAAPSGTENTTRRGGTFSTLLVSFHLRRRMGYFIIQVYAPCVLINVLSWVAFWINREATSDRVALGKLFGLECFDEASALL</sequence>
<keyword evidence="5" id="KW-0406">Ion transport</keyword>
<keyword evidence="2 5" id="KW-0812">Transmembrane</keyword>
<dbReference type="InterPro" id="IPR006202">
    <property type="entry name" value="Neur_chan_lig-bd"/>
</dbReference>
<evidence type="ECO:0000256" key="5">
    <source>
        <dbReference type="RuleBase" id="RU000687"/>
    </source>
</evidence>
<proteinExistence type="inferred from homology"/>
<accession>A0A3R7MLW4</accession>
<dbReference type="OrthoDB" id="203862at2759"/>
<evidence type="ECO:0000256" key="3">
    <source>
        <dbReference type="ARBA" id="ARBA00022989"/>
    </source>
</evidence>
<reference evidence="8 9" key="1">
    <citation type="submission" date="2018-04" db="EMBL/GenBank/DDBJ databases">
        <authorList>
            <person name="Zhang X."/>
            <person name="Yuan J."/>
            <person name="Li F."/>
            <person name="Xiang J."/>
        </authorList>
    </citation>
    <scope>NUCLEOTIDE SEQUENCE [LARGE SCALE GENOMIC DNA]</scope>
    <source>
        <tissue evidence="8">Muscle</tissue>
    </source>
</reference>
<dbReference type="InterPro" id="IPR006201">
    <property type="entry name" value="Neur_channel"/>
</dbReference>
<feature type="transmembrane region" description="Helical" evidence="5">
    <location>
        <begin position="90"/>
        <end position="112"/>
    </location>
</feature>
<evidence type="ECO:0000256" key="2">
    <source>
        <dbReference type="ARBA" id="ARBA00022692"/>
    </source>
</evidence>
<dbReference type="InterPro" id="IPR006029">
    <property type="entry name" value="Neurotrans-gated_channel_TM"/>
</dbReference>